<name>L0K5T2_9EURY</name>
<dbReference type="STRING" id="694430.Natoc_4042"/>
<gene>
    <name evidence="2" type="ORF">Natoc_4042</name>
</gene>
<proteinExistence type="predicted"/>
<feature type="transmembrane region" description="Helical" evidence="1">
    <location>
        <begin position="57"/>
        <end position="75"/>
    </location>
</feature>
<organism evidence="2 3">
    <name type="scientific">Natronococcus occultus SP4</name>
    <dbReference type="NCBI Taxonomy" id="694430"/>
    <lineage>
        <taxon>Archaea</taxon>
        <taxon>Methanobacteriati</taxon>
        <taxon>Methanobacteriota</taxon>
        <taxon>Stenosarchaea group</taxon>
        <taxon>Halobacteria</taxon>
        <taxon>Halobacteriales</taxon>
        <taxon>Natrialbaceae</taxon>
        <taxon>Natronococcus</taxon>
    </lineage>
</organism>
<evidence type="ECO:0000313" key="3">
    <source>
        <dbReference type="Proteomes" id="UP000010878"/>
    </source>
</evidence>
<accession>L0K5T2</accession>
<dbReference type="KEGG" id="nou:Natoc_4042"/>
<dbReference type="EMBL" id="CP003929">
    <property type="protein sequence ID" value="AGB39739.1"/>
    <property type="molecule type" value="Genomic_DNA"/>
</dbReference>
<dbReference type="AlphaFoldDB" id="L0K5T2"/>
<protein>
    <recommendedName>
        <fullName evidence="4">Major facilitator superfamily (MFS) profile domain-containing protein</fullName>
    </recommendedName>
</protein>
<reference evidence="2 3" key="1">
    <citation type="submission" date="2012-11" db="EMBL/GenBank/DDBJ databases">
        <title>FINISHED of Natronococcus occultus SP4, DSM 3396.</title>
        <authorList>
            <consortium name="DOE Joint Genome Institute"/>
            <person name="Eisen J."/>
            <person name="Huntemann M."/>
            <person name="Wei C.-L."/>
            <person name="Han J."/>
            <person name="Detter J.C."/>
            <person name="Han C."/>
            <person name="Tapia R."/>
            <person name="Chen A."/>
            <person name="Kyrpides N."/>
            <person name="Mavromatis K."/>
            <person name="Markowitz V."/>
            <person name="Szeto E."/>
            <person name="Ivanova N."/>
            <person name="Mikhailova N."/>
            <person name="Ovchinnikova G."/>
            <person name="Pagani I."/>
            <person name="Pati A."/>
            <person name="Goodwin L."/>
            <person name="Nordberg H.P."/>
            <person name="Cantor M.N."/>
            <person name="Hua S.X."/>
            <person name="Woyke T."/>
            <person name="Eisen J."/>
            <person name="Klenk H.-P."/>
            <person name="Klenk H.-P."/>
        </authorList>
    </citation>
    <scope>NUCLEOTIDE SEQUENCE [LARGE SCALE GENOMIC DNA]</scope>
    <source>
        <strain evidence="2 3">SP4</strain>
    </source>
</reference>
<keyword evidence="3" id="KW-1185">Reference proteome</keyword>
<evidence type="ECO:0000313" key="2">
    <source>
        <dbReference type="EMBL" id="AGB39739.1"/>
    </source>
</evidence>
<dbReference type="Proteomes" id="UP000010878">
    <property type="component" value="Chromosome"/>
</dbReference>
<feature type="transmembrane region" description="Helical" evidence="1">
    <location>
        <begin position="26"/>
        <end position="45"/>
    </location>
</feature>
<evidence type="ECO:0000256" key="1">
    <source>
        <dbReference type="SAM" id="Phobius"/>
    </source>
</evidence>
<feature type="transmembrane region" description="Helical" evidence="1">
    <location>
        <begin position="81"/>
        <end position="102"/>
    </location>
</feature>
<dbReference type="eggNOG" id="arCOG13460">
    <property type="taxonomic scope" value="Archaea"/>
</dbReference>
<evidence type="ECO:0008006" key="4">
    <source>
        <dbReference type="Google" id="ProtNLM"/>
    </source>
</evidence>
<keyword evidence="1" id="KW-0812">Transmembrane</keyword>
<sequence length="112" mass="11270">MGSALVVAFAVLNLWATGAVFWLWIGIGFVSFAAATGPIAASSVGSRVGAWFRGIGYAGRAIAIAGFAAAVWLSVSVLDVPAGPLVSFGNGGLLGVSAIVFLEATRESLEVV</sequence>
<keyword evidence="1" id="KW-0472">Membrane</keyword>
<keyword evidence="1" id="KW-1133">Transmembrane helix</keyword>
<dbReference type="HOGENOM" id="CLU_2140273_0_0_2"/>